<dbReference type="SUPFAM" id="SSF90112">
    <property type="entry name" value="Neurotransmitter-gated ion-channel transmembrane pore"/>
    <property type="match status" value="1"/>
</dbReference>
<comment type="caution">
    <text evidence="17">The sequence shown here is derived from an EMBL/GenBank/DDBJ whole genome shotgun (WGS) entry which is preliminary data.</text>
</comment>
<evidence type="ECO:0000256" key="11">
    <source>
        <dbReference type="ARBA" id="ARBA00023286"/>
    </source>
</evidence>
<dbReference type="GO" id="GO:0045211">
    <property type="term" value="C:postsynaptic membrane"/>
    <property type="evidence" value="ECO:0007669"/>
    <property type="project" value="InterPro"/>
</dbReference>
<feature type="domain" description="Neurotransmitter-gated ion-channel ligand-binding" evidence="15">
    <location>
        <begin position="47"/>
        <end position="257"/>
    </location>
</feature>
<dbReference type="PROSITE" id="PS00236">
    <property type="entry name" value="NEUROTR_ION_CHANNEL"/>
    <property type="match status" value="1"/>
</dbReference>
<keyword evidence="8" id="KW-1015">Disulfide bond</keyword>
<evidence type="ECO:0000259" key="15">
    <source>
        <dbReference type="Pfam" id="PF02931"/>
    </source>
</evidence>
<feature type="transmembrane region" description="Helical" evidence="14">
    <location>
        <begin position="360"/>
        <end position="383"/>
    </location>
</feature>
<dbReference type="InterPro" id="IPR002394">
    <property type="entry name" value="Nicotinic_acetylcholine_rcpt"/>
</dbReference>
<evidence type="ECO:0000256" key="1">
    <source>
        <dbReference type="ARBA" id="ARBA00022448"/>
    </source>
</evidence>
<evidence type="ECO:0000259" key="16">
    <source>
        <dbReference type="Pfam" id="PF02932"/>
    </source>
</evidence>
<evidence type="ECO:0000256" key="6">
    <source>
        <dbReference type="ARBA" id="ARBA00023065"/>
    </source>
</evidence>
<feature type="domain" description="Neurotransmitter-gated ion-channel transmembrane" evidence="16">
    <location>
        <begin position="305"/>
        <end position="664"/>
    </location>
</feature>
<gene>
    <name evidence="17" type="ORF">D915_002058</name>
</gene>
<dbReference type="SUPFAM" id="SSF63712">
    <property type="entry name" value="Nicotinic receptor ligand binding domain-like"/>
    <property type="match status" value="1"/>
</dbReference>
<comment type="subcellular location">
    <subcellularLocation>
        <location evidence="13">Synaptic cell membrane</location>
        <topology evidence="13">Multi-pass membrane protein</topology>
    </subcellularLocation>
</comment>
<sequence length="684" mass="78454">MRELLRVVTLYFFVNIQILMPNTHWPSDALATALTQAKQTMTQMSAEQEVYNRIRKGYEAAVRPLRNPNSTLVVQLKVKLQQLVALNERTQVLTTLVFIEQTWQDDYLRWNDSEFREVRTLRVPSKYVWTPDTYVFSNADTSSSGFLKGLHVLVHSSGKMIWQVPMQMKTSCQVDIVMFPFDEQVCDIQMGSWIYTPSWVIYRFLGSSPIQSPCSRKTIALCACENNTHEALDISSFWESSEWMLLGVQLLYSNRSTAQLNAWKMGLGQRQEQVNQLMSFKSTVQSDLVLRLHLKRRSFFYVWNIVIPCVMLTLLTITVFCTPVQSGEKITLGLSVFLAFSMFMVLIAEKVPPTSTGIPLIGIYLTSVMTLTALSVVICVIVINLDSRGEKLLPVPPWIRRLVNLQVVRMIMDRRIDPMEAASNLEQTESLTGKQVSVEIQLNKCKSRTATLQNMRVMLVNQTRLLSQIHRRLNTECNDKPEVRTETGVPFCSKLSPRKDQSKRCPMHAHDRCFHSPTFLTNHCYKKPAQWREQFRELIPAPIISEEVLNNPRGMNKAKHSLGKTTSNVCVVENKNRCRKKLFQNQHVQQNTADNLIEKQSTMRHCSAIKCAPSIGLSQHRIERIIGPSLPQKQHALIKYEWKLVAQLVDRFVFALFLLSTGLCYTLVFLWPTLVPTDFNCKPG</sequence>
<evidence type="ECO:0000313" key="18">
    <source>
        <dbReference type="Proteomes" id="UP000230066"/>
    </source>
</evidence>
<keyword evidence="11" id="KW-1071">Ligand-gated ion channel</keyword>
<dbReference type="GO" id="GO:0004888">
    <property type="term" value="F:transmembrane signaling receptor activity"/>
    <property type="evidence" value="ECO:0007669"/>
    <property type="project" value="InterPro"/>
</dbReference>
<dbReference type="Proteomes" id="UP000230066">
    <property type="component" value="Unassembled WGS sequence"/>
</dbReference>
<comment type="similarity">
    <text evidence="14">Belongs to the ligand-gated ion channel (TC 1.A.9) family.</text>
</comment>
<dbReference type="InterPro" id="IPR038050">
    <property type="entry name" value="Neuro_actylchol_rec"/>
</dbReference>
<dbReference type="GO" id="GO:0022848">
    <property type="term" value="F:acetylcholine-gated monoatomic cation-selective channel activity"/>
    <property type="evidence" value="ECO:0007669"/>
    <property type="project" value="InterPro"/>
</dbReference>
<dbReference type="PRINTS" id="PR00252">
    <property type="entry name" value="NRIONCHANNEL"/>
</dbReference>
<evidence type="ECO:0000256" key="2">
    <source>
        <dbReference type="ARBA" id="ARBA00022475"/>
    </source>
</evidence>
<evidence type="ECO:0000256" key="13">
    <source>
        <dbReference type="ARBA" id="ARBA00034099"/>
    </source>
</evidence>
<keyword evidence="9" id="KW-0675">Receptor</keyword>
<dbReference type="InterPro" id="IPR006201">
    <property type="entry name" value="Neur_channel"/>
</dbReference>
<dbReference type="InterPro" id="IPR006029">
    <property type="entry name" value="Neurotrans-gated_channel_TM"/>
</dbReference>
<dbReference type="InterPro" id="IPR036719">
    <property type="entry name" value="Neuro-gated_channel_TM_sf"/>
</dbReference>
<dbReference type="FunFam" id="2.70.170.10:FF:000028">
    <property type="entry name" value="AcetylCholine Receptor"/>
    <property type="match status" value="1"/>
</dbReference>
<evidence type="ECO:0000256" key="4">
    <source>
        <dbReference type="ARBA" id="ARBA00022989"/>
    </source>
</evidence>
<keyword evidence="5" id="KW-0770">Synapse</keyword>
<dbReference type="AlphaFoldDB" id="A0A4E0S3C3"/>
<dbReference type="InterPro" id="IPR018000">
    <property type="entry name" value="Neurotransmitter_ion_chnl_CS"/>
</dbReference>
<keyword evidence="6 14" id="KW-0406">Ion transport</keyword>
<dbReference type="PRINTS" id="PR00254">
    <property type="entry name" value="NICOTINICR"/>
</dbReference>
<evidence type="ECO:0000256" key="10">
    <source>
        <dbReference type="ARBA" id="ARBA00023180"/>
    </source>
</evidence>
<keyword evidence="10" id="KW-0325">Glycoprotein</keyword>
<keyword evidence="4 14" id="KW-1133">Transmembrane helix</keyword>
<dbReference type="FunFam" id="1.20.58.390:FF:000043">
    <property type="entry name" value="AcetylCholine Receptor"/>
    <property type="match status" value="1"/>
</dbReference>
<evidence type="ECO:0000256" key="8">
    <source>
        <dbReference type="ARBA" id="ARBA00023157"/>
    </source>
</evidence>
<keyword evidence="2" id="KW-1003">Cell membrane</keyword>
<dbReference type="Gene3D" id="1.20.58.390">
    <property type="entry name" value="Neurotransmitter-gated ion-channel transmembrane domain"/>
    <property type="match status" value="1"/>
</dbReference>
<keyword evidence="12 14" id="KW-0407">Ion channel</keyword>
<feature type="transmembrane region" description="Helical" evidence="14">
    <location>
        <begin position="652"/>
        <end position="674"/>
    </location>
</feature>
<feature type="transmembrane region" description="Helical" evidence="14">
    <location>
        <begin position="330"/>
        <end position="348"/>
    </location>
</feature>
<keyword evidence="7 14" id="KW-0472">Membrane</keyword>
<dbReference type="PANTHER" id="PTHR18945">
    <property type="entry name" value="NEUROTRANSMITTER GATED ION CHANNEL"/>
    <property type="match status" value="1"/>
</dbReference>
<dbReference type="Pfam" id="PF02932">
    <property type="entry name" value="Neur_chan_memb"/>
    <property type="match status" value="1"/>
</dbReference>
<evidence type="ECO:0000256" key="9">
    <source>
        <dbReference type="ARBA" id="ARBA00023170"/>
    </source>
</evidence>
<evidence type="ECO:0000256" key="12">
    <source>
        <dbReference type="ARBA" id="ARBA00023303"/>
    </source>
</evidence>
<evidence type="ECO:0000256" key="7">
    <source>
        <dbReference type="ARBA" id="ARBA00023136"/>
    </source>
</evidence>
<evidence type="ECO:0000256" key="3">
    <source>
        <dbReference type="ARBA" id="ARBA00022692"/>
    </source>
</evidence>
<name>A0A4E0S3C3_FASHE</name>
<evidence type="ECO:0000256" key="14">
    <source>
        <dbReference type="RuleBase" id="RU000687"/>
    </source>
</evidence>
<keyword evidence="1 14" id="KW-0813">Transport</keyword>
<keyword evidence="18" id="KW-1185">Reference proteome</keyword>
<protein>
    <submittedName>
        <fullName evidence="17">Nachr subunit</fullName>
    </submittedName>
</protein>
<dbReference type="InterPro" id="IPR006202">
    <property type="entry name" value="Neur_chan_lig-bd"/>
</dbReference>
<reference evidence="17" key="1">
    <citation type="submission" date="2019-03" db="EMBL/GenBank/DDBJ databases">
        <title>Improved annotation for the trematode Fasciola hepatica.</title>
        <authorList>
            <person name="Choi Y.-J."/>
            <person name="Martin J."/>
            <person name="Mitreva M."/>
        </authorList>
    </citation>
    <scope>NUCLEOTIDE SEQUENCE [LARGE SCALE GENOMIC DNA]</scope>
</reference>
<dbReference type="InterPro" id="IPR036734">
    <property type="entry name" value="Neur_chan_lig-bd_sf"/>
</dbReference>
<feature type="transmembrane region" description="Helical" evidence="14">
    <location>
        <begin position="300"/>
        <end position="321"/>
    </location>
</feature>
<dbReference type="Pfam" id="PF02931">
    <property type="entry name" value="Neur_chan_LBD"/>
    <property type="match status" value="1"/>
</dbReference>
<keyword evidence="3 14" id="KW-0812">Transmembrane</keyword>
<dbReference type="EMBL" id="JXXN02000500">
    <property type="protein sequence ID" value="THD27190.1"/>
    <property type="molecule type" value="Genomic_DNA"/>
</dbReference>
<dbReference type="CDD" id="cd19051">
    <property type="entry name" value="LGIC_TM_cation"/>
    <property type="match status" value="1"/>
</dbReference>
<evidence type="ECO:0000256" key="5">
    <source>
        <dbReference type="ARBA" id="ARBA00023018"/>
    </source>
</evidence>
<organism evidence="17 18">
    <name type="scientific">Fasciola hepatica</name>
    <name type="common">Liver fluke</name>
    <dbReference type="NCBI Taxonomy" id="6192"/>
    <lineage>
        <taxon>Eukaryota</taxon>
        <taxon>Metazoa</taxon>
        <taxon>Spiralia</taxon>
        <taxon>Lophotrochozoa</taxon>
        <taxon>Platyhelminthes</taxon>
        <taxon>Trematoda</taxon>
        <taxon>Digenea</taxon>
        <taxon>Plagiorchiida</taxon>
        <taxon>Echinostomata</taxon>
        <taxon>Echinostomatoidea</taxon>
        <taxon>Fasciolidae</taxon>
        <taxon>Fasciola</taxon>
    </lineage>
</organism>
<proteinExistence type="inferred from homology"/>
<dbReference type="Gene3D" id="2.70.170.10">
    <property type="entry name" value="Neurotransmitter-gated ion-channel ligand-binding domain"/>
    <property type="match status" value="1"/>
</dbReference>
<accession>A0A4E0S3C3</accession>
<evidence type="ECO:0000313" key="17">
    <source>
        <dbReference type="EMBL" id="THD27190.1"/>
    </source>
</evidence>